<keyword evidence="7 9" id="KW-0645">Protease</keyword>
<dbReference type="InterPro" id="IPR043504">
    <property type="entry name" value="Peptidase_S1_PA_chymotrypsin"/>
</dbReference>
<dbReference type="SMART" id="SM00020">
    <property type="entry name" value="Tryp_SPc"/>
    <property type="match status" value="1"/>
</dbReference>
<dbReference type="InterPro" id="IPR001314">
    <property type="entry name" value="Peptidase_S1A"/>
</dbReference>
<evidence type="ECO:0000256" key="6">
    <source>
        <dbReference type="ARBA" id="ARBA00023180"/>
    </source>
</evidence>
<dbReference type="Pfam" id="PF00089">
    <property type="entry name" value="Trypsin"/>
    <property type="match status" value="1"/>
</dbReference>
<keyword evidence="10" id="KW-1185">Reference proteome</keyword>
<keyword evidence="6" id="KW-0325">Glycoprotein</keyword>
<dbReference type="InterPro" id="IPR018114">
    <property type="entry name" value="TRYPSIN_HIS"/>
</dbReference>
<dbReference type="PROSITE" id="PS00135">
    <property type="entry name" value="TRYPSIN_SER"/>
    <property type="match status" value="1"/>
</dbReference>
<dbReference type="GO" id="GO:0004252">
    <property type="term" value="F:serine-type endopeptidase activity"/>
    <property type="evidence" value="ECO:0007669"/>
    <property type="project" value="InterPro"/>
</dbReference>
<dbReference type="SUPFAM" id="SSF50494">
    <property type="entry name" value="Trypsin-like serine proteases"/>
    <property type="match status" value="1"/>
</dbReference>
<dbReference type="PANTHER" id="PTHR24276:SF98">
    <property type="entry name" value="FI18310P1-RELATED"/>
    <property type="match status" value="1"/>
</dbReference>
<dbReference type="PROSITE" id="PS50240">
    <property type="entry name" value="TRYPSIN_DOM"/>
    <property type="match status" value="1"/>
</dbReference>
<protein>
    <submittedName>
        <fullName evidence="9">Serine protease</fullName>
    </submittedName>
</protein>
<proteinExistence type="inferred from homology"/>
<evidence type="ECO:0000259" key="8">
    <source>
        <dbReference type="PROSITE" id="PS50240"/>
    </source>
</evidence>
<dbReference type="GO" id="GO:0006508">
    <property type="term" value="P:proteolysis"/>
    <property type="evidence" value="ECO:0007669"/>
    <property type="project" value="UniProtKB-KW"/>
</dbReference>
<reference evidence="9" key="1">
    <citation type="submission" date="2021-04" db="EMBL/GenBank/DDBJ databases">
        <title>Genome based classification of Actinospica acidithermotolerans sp. nov., an actinobacterium isolated from an Indonesian hot spring.</title>
        <authorList>
            <person name="Kusuma A.B."/>
            <person name="Putra K.E."/>
            <person name="Nafisah S."/>
            <person name="Loh J."/>
            <person name="Nouioui I."/>
            <person name="Goodfellow M."/>
        </authorList>
    </citation>
    <scope>NUCLEOTIDE SEQUENCE</scope>
    <source>
        <strain evidence="9">CSCA 57</strain>
    </source>
</reference>
<dbReference type="FunFam" id="2.40.10.10:FF:000054">
    <property type="entry name" value="Complement C1r subcomponent"/>
    <property type="match status" value="1"/>
</dbReference>
<keyword evidence="7" id="KW-0378">Hydrolase</keyword>
<evidence type="ECO:0000256" key="1">
    <source>
        <dbReference type="ARBA" id="ARBA00004613"/>
    </source>
</evidence>
<evidence type="ECO:0000256" key="5">
    <source>
        <dbReference type="ARBA" id="ARBA00023157"/>
    </source>
</evidence>
<dbReference type="PANTHER" id="PTHR24276">
    <property type="entry name" value="POLYSERASE-RELATED"/>
    <property type="match status" value="1"/>
</dbReference>
<dbReference type="InterPro" id="IPR033116">
    <property type="entry name" value="TRYPSIN_SER"/>
</dbReference>
<feature type="non-terminal residue" evidence="9">
    <location>
        <position position="1"/>
    </location>
</feature>
<dbReference type="Proteomes" id="UP000675781">
    <property type="component" value="Unassembled WGS sequence"/>
</dbReference>
<comment type="caution">
    <text evidence="9">The sequence shown here is derived from an EMBL/GenBank/DDBJ whole genome shotgun (WGS) entry which is preliminary data.</text>
</comment>
<dbReference type="RefSeq" id="WP_212534126.1">
    <property type="nucleotide sequence ID" value="NZ_JAGSOG010000562.1"/>
</dbReference>
<keyword evidence="5" id="KW-1015">Disulfide bond</keyword>
<dbReference type="CDD" id="cd00190">
    <property type="entry name" value="Tryp_SPc"/>
    <property type="match status" value="1"/>
</dbReference>
<name>A0A941EZR0_9ACTN</name>
<evidence type="ECO:0000256" key="4">
    <source>
        <dbReference type="ARBA" id="ARBA00022729"/>
    </source>
</evidence>
<comment type="similarity">
    <text evidence="2">Belongs to the peptidase S1 family.</text>
</comment>
<dbReference type="AlphaFoldDB" id="A0A941EZR0"/>
<dbReference type="Gene3D" id="2.40.10.10">
    <property type="entry name" value="Trypsin-like serine proteases"/>
    <property type="match status" value="1"/>
</dbReference>
<evidence type="ECO:0000256" key="7">
    <source>
        <dbReference type="RuleBase" id="RU363034"/>
    </source>
</evidence>
<evidence type="ECO:0000313" key="9">
    <source>
        <dbReference type="EMBL" id="MBR7839707.1"/>
    </source>
</evidence>
<feature type="domain" description="Peptidase S1" evidence="8">
    <location>
        <begin position="9"/>
        <end position="251"/>
    </location>
</feature>
<accession>A0A941EZR0</accession>
<evidence type="ECO:0000256" key="2">
    <source>
        <dbReference type="ARBA" id="ARBA00007664"/>
    </source>
</evidence>
<keyword evidence="3" id="KW-0964">Secreted</keyword>
<gene>
    <name evidence="9" type="ORF">KDL01_41035</name>
</gene>
<keyword evidence="4" id="KW-0732">Signal</keyword>
<keyword evidence="7" id="KW-0720">Serine protease</keyword>
<dbReference type="FunFam" id="2.40.10.10:FF:000068">
    <property type="entry name" value="transmembrane protease serine 2"/>
    <property type="match status" value="1"/>
</dbReference>
<dbReference type="PRINTS" id="PR00722">
    <property type="entry name" value="CHYMOTRYPSIN"/>
</dbReference>
<organism evidence="9 10">
    <name type="scientific">Actinospica durhamensis</name>
    <dbReference type="NCBI Taxonomy" id="1508375"/>
    <lineage>
        <taxon>Bacteria</taxon>
        <taxon>Bacillati</taxon>
        <taxon>Actinomycetota</taxon>
        <taxon>Actinomycetes</taxon>
        <taxon>Catenulisporales</taxon>
        <taxon>Actinospicaceae</taxon>
        <taxon>Actinospica</taxon>
    </lineage>
</organism>
<comment type="subcellular location">
    <subcellularLocation>
        <location evidence="1">Secreted</location>
    </subcellularLocation>
</comment>
<dbReference type="GO" id="GO:0005576">
    <property type="term" value="C:extracellular region"/>
    <property type="evidence" value="ECO:0007669"/>
    <property type="project" value="UniProtKB-SubCell"/>
</dbReference>
<dbReference type="EMBL" id="JAGSOG010000562">
    <property type="protein sequence ID" value="MBR7839707.1"/>
    <property type="molecule type" value="Genomic_DNA"/>
</dbReference>
<evidence type="ECO:0000313" key="10">
    <source>
        <dbReference type="Proteomes" id="UP000675781"/>
    </source>
</evidence>
<dbReference type="InterPro" id="IPR050430">
    <property type="entry name" value="Peptidase_S1"/>
</dbReference>
<sequence length="252" mass="25639">CIRDRARAVVGGTAAAQGEFPFMVSLRENGYPYCGGTLVAPQWVLTAAHCLTGRPTSILTAVLDQAARYGTGTTVGVDKVVVDPKYDSTTEDSDAALVRLSSPATGIPTVGIDPAGSGDTPYARAGATATVIGYGSVDPEDVNGDGSITYPSTLQFAQVVVDSDANCSTVFNGAQEPAARPDLMLCAGGDGKHDACVGDSGGPLLVPDGSTGWTQIGLVSWGAGCAVRGVPGVYTRLSDPAINSFVRTTIGH</sequence>
<dbReference type="InterPro" id="IPR001254">
    <property type="entry name" value="Trypsin_dom"/>
</dbReference>
<dbReference type="InterPro" id="IPR009003">
    <property type="entry name" value="Peptidase_S1_PA"/>
</dbReference>
<dbReference type="PROSITE" id="PS00134">
    <property type="entry name" value="TRYPSIN_HIS"/>
    <property type="match status" value="1"/>
</dbReference>
<evidence type="ECO:0000256" key="3">
    <source>
        <dbReference type="ARBA" id="ARBA00022525"/>
    </source>
</evidence>